<comment type="subcellular location">
    <subcellularLocation>
        <location evidence="1">Membrane</location>
        <topology evidence="1">Multi-pass membrane protein</topology>
    </subcellularLocation>
</comment>
<feature type="transmembrane region" description="Helical" evidence="7">
    <location>
        <begin position="153"/>
        <end position="180"/>
    </location>
</feature>
<dbReference type="GO" id="GO:0005886">
    <property type="term" value="C:plasma membrane"/>
    <property type="evidence" value="ECO:0007669"/>
    <property type="project" value="TreeGrafter"/>
</dbReference>
<dbReference type="PANTHER" id="PTHR23502:SF51">
    <property type="entry name" value="QUINIDINE RESISTANCE PROTEIN 1-RELATED"/>
    <property type="match status" value="1"/>
</dbReference>
<gene>
    <name evidence="9" type="ORF">CSOJ01_06288</name>
</gene>
<evidence type="ECO:0000256" key="7">
    <source>
        <dbReference type="SAM" id="Phobius"/>
    </source>
</evidence>
<feature type="domain" description="Major facilitator superfamily (MFS) profile" evidence="8">
    <location>
        <begin position="87"/>
        <end position="560"/>
    </location>
</feature>
<organism evidence="9 10">
    <name type="scientific">Colletotrichum sojae</name>
    <dbReference type="NCBI Taxonomy" id="2175907"/>
    <lineage>
        <taxon>Eukaryota</taxon>
        <taxon>Fungi</taxon>
        <taxon>Dikarya</taxon>
        <taxon>Ascomycota</taxon>
        <taxon>Pezizomycotina</taxon>
        <taxon>Sordariomycetes</taxon>
        <taxon>Hypocreomycetidae</taxon>
        <taxon>Glomerellales</taxon>
        <taxon>Glomerellaceae</taxon>
        <taxon>Colletotrichum</taxon>
        <taxon>Colletotrichum orchidearum species complex</taxon>
    </lineage>
</organism>
<evidence type="ECO:0000256" key="4">
    <source>
        <dbReference type="ARBA" id="ARBA00022989"/>
    </source>
</evidence>
<dbReference type="InterPro" id="IPR020846">
    <property type="entry name" value="MFS_dom"/>
</dbReference>
<dbReference type="PROSITE" id="PS50850">
    <property type="entry name" value="MFS"/>
    <property type="match status" value="1"/>
</dbReference>
<evidence type="ECO:0000256" key="5">
    <source>
        <dbReference type="ARBA" id="ARBA00023136"/>
    </source>
</evidence>
<feature type="transmembrane region" description="Helical" evidence="7">
    <location>
        <begin position="252"/>
        <end position="272"/>
    </location>
</feature>
<feature type="transmembrane region" description="Helical" evidence="7">
    <location>
        <begin position="377"/>
        <end position="401"/>
    </location>
</feature>
<dbReference type="EMBL" id="WIGN01000086">
    <property type="protein sequence ID" value="KAF6810476.1"/>
    <property type="molecule type" value="Genomic_DNA"/>
</dbReference>
<evidence type="ECO:0000256" key="2">
    <source>
        <dbReference type="ARBA" id="ARBA00022448"/>
    </source>
</evidence>
<reference evidence="9 10" key="1">
    <citation type="journal article" date="2020" name="Phytopathology">
        <title>Genome Sequence Resources of Colletotrichum truncatum, C. plurivorum, C. musicola, and C. sojae: Four Species Pathogenic to Soybean (Glycine max).</title>
        <authorList>
            <person name="Rogerio F."/>
            <person name="Boufleur T.R."/>
            <person name="Ciampi-Guillardi M."/>
            <person name="Sukno S.A."/>
            <person name="Thon M.R."/>
            <person name="Massola Junior N.S."/>
            <person name="Baroncelli R."/>
        </authorList>
    </citation>
    <scope>NUCLEOTIDE SEQUENCE [LARGE SCALE GENOMIC DNA]</scope>
    <source>
        <strain evidence="9 10">LFN0009</strain>
    </source>
</reference>
<feature type="transmembrane region" description="Helical" evidence="7">
    <location>
        <begin position="121"/>
        <end position="141"/>
    </location>
</feature>
<accession>A0A8H6JD43</accession>
<dbReference type="InterPro" id="IPR011701">
    <property type="entry name" value="MFS"/>
</dbReference>
<comment type="caution">
    <text evidence="9">The sequence shown here is derived from an EMBL/GenBank/DDBJ whole genome shotgun (WGS) entry which is preliminary data.</text>
</comment>
<name>A0A8H6JD43_9PEZI</name>
<evidence type="ECO:0000256" key="6">
    <source>
        <dbReference type="SAM" id="MobiDB-lite"/>
    </source>
</evidence>
<proteinExistence type="predicted"/>
<keyword evidence="2" id="KW-0813">Transport</keyword>
<keyword evidence="3 7" id="KW-0812">Transmembrane</keyword>
<feature type="transmembrane region" description="Helical" evidence="7">
    <location>
        <begin position="337"/>
        <end position="357"/>
    </location>
</feature>
<keyword evidence="5 7" id="KW-0472">Membrane</keyword>
<feature type="region of interest" description="Disordered" evidence="6">
    <location>
        <begin position="39"/>
        <end position="64"/>
    </location>
</feature>
<feature type="transmembrane region" description="Helical" evidence="7">
    <location>
        <begin position="85"/>
        <end position="109"/>
    </location>
</feature>
<dbReference type="Proteomes" id="UP000652219">
    <property type="component" value="Unassembled WGS sequence"/>
</dbReference>
<dbReference type="Gene3D" id="1.20.1250.20">
    <property type="entry name" value="MFS general substrate transporter like domains"/>
    <property type="match status" value="1"/>
</dbReference>
<dbReference type="InterPro" id="IPR036259">
    <property type="entry name" value="MFS_trans_sf"/>
</dbReference>
<evidence type="ECO:0000313" key="9">
    <source>
        <dbReference type="EMBL" id="KAF6810476.1"/>
    </source>
</evidence>
<keyword evidence="4 7" id="KW-1133">Transmembrane helix</keyword>
<feature type="transmembrane region" description="Helical" evidence="7">
    <location>
        <begin position="6"/>
        <end position="22"/>
    </location>
</feature>
<dbReference type="Gene3D" id="1.20.1720.10">
    <property type="entry name" value="Multidrug resistance protein D"/>
    <property type="match status" value="2"/>
</dbReference>
<dbReference type="GO" id="GO:0022857">
    <property type="term" value="F:transmembrane transporter activity"/>
    <property type="evidence" value="ECO:0007669"/>
    <property type="project" value="InterPro"/>
</dbReference>
<evidence type="ECO:0000313" key="10">
    <source>
        <dbReference type="Proteomes" id="UP000652219"/>
    </source>
</evidence>
<dbReference type="PANTHER" id="PTHR23502">
    <property type="entry name" value="MAJOR FACILITATOR SUPERFAMILY"/>
    <property type="match status" value="1"/>
</dbReference>
<dbReference type="AlphaFoldDB" id="A0A8H6JD43"/>
<dbReference type="Pfam" id="PF07690">
    <property type="entry name" value="MFS_1"/>
    <property type="match status" value="2"/>
</dbReference>
<sequence>MGNSLESVGSIWIFLVLRWLAVSRNDKFRGGQEPGVRTNALPFLAPPSQHPEQPPVLESPDAVAAAGPGAGSSADYSVLTKRQKMVVLCLASFAATFSPLSSFIFFPAISDLSRALDFSVGRINLTITSYMIVAGIAPAVLGKLADNVGRRAVYVLMMGVYCAANVGLALQSDWAALFVLRMLPLRWDMGSCLILLRLPSAGVLSLAWCLGKAPQYPAQVNFCSSLENNPNVATAVGPILGGALTSYLGWRWISWLLSILSGACLLLILLALSETARSVVGDGSGRTSGLSRPLLSYFRLGVSVLTTRSKSEEGASDADDRTKLRLKLPNPLKSLRLLWAKDSALITLIFAVFYMNLSSLQASLSTLFVDIYGISGLQLGLVYLPSGVGSCIGAYFAGTLLDRDYRVTARNHGLDINARGGDDLADFPIEKARFRSIWHAIGAGTLSLIGYGWSMQYKVTCGTLLVDVHPKSPSTAQAANSIVRALLAGAGTALVQVFIDAMDVGWTFTLFGNPATWEVLSYDEESACRVHVDRTFVGTPAPLQRAGQLHPVSEPVLTCT</sequence>
<evidence type="ECO:0000259" key="8">
    <source>
        <dbReference type="PROSITE" id="PS50850"/>
    </source>
</evidence>
<keyword evidence="10" id="KW-1185">Reference proteome</keyword>
<feature type="compositionally biased region" description="Pro residues" evidence="6">
    <location>
        <begin position="44"/>
        <end position="54"/>
    </location>
</feature>
<evidence type="ECO:0000256" key="3">
    <source>
        <dbReference type="ARBA" id="ARBA00022692"/>
    </source>
</evidence>
<dbReference type="SUPFAM" id="SSF103473">
    <property type="entry name" value="MFS general substrate transporter"/>
    <property type="match status" value="1"/>
</dbReference>
<evidence type="ECO:0000256" key="1">
    <source>
        <dbReference type="ARBA" id="ARBA00004141"/>
    </source>
</evidence>
<protein>
    <submittedName>
        <fullName evidence="9">Quinidine resistance protein 2-like protein 3</fullName>
    </submittedName>
</protein>